<keyword evidence="2" id="KW-1185">Reference proteome</keyword>
<proteinExistence type="predicted"/>
<gene>
    <name evidence="1" type="ORF">VTL71DRAFT_8223</name>
</gene>
<evidence type="ECO:0000313" key="1">
    <source>
        <dbReference type="EMBL" id="KAL2074445.1"/>
    </source>
</evidence>
<accession>A0ABR4CX25</accession>
<protein>
    <submittedName>
        <fullName evidence="1">Uncharacterized protein</fullName>
    </submittedName>
</protein>
<organism evidence="1 2">
    <name type="scientific">Oculimacula yallundae</name>
    <dbReference type="NCBI Taxonomy" id="86028"/>
    <lineage>
        <taxon>Eukaryota</taxon>
        <taxon>Fungi</taxon>
        <taxon>Dikarya</taxon>
        <taxon>Ascomycota</taxon>
        <taxon>Pezizomycotina</taxon>
        <taxon>Leotiomycetes</taxon>
        <taxon>Helotiales</taxon>
        <taxon>Ploettnerulaceae</taxon>
        <taxon>Oculimacula</taxon>
    </lineage>
</organism>
<dbReference type="EMBL" id="JAZHXI010000002">
    <property type="protein sequence ID" value="KAL2074445.1"/>
    <property type="molecule type" value="Genomic_DNA"/>
</dbReference>
<comment type="caution">
    <text evidence="1">The sequence shown here is derived from an EMBL/GenBank/DDBJ whole genome shotgun (WGS) entry which is preliminary data.</text>
</comment>
<reference evidence="1 2" key="1">
    <citation type="journal article" date="2024" name="Commun. Biol.">
        <title>Comparative genomic analysis of thermophilic fungi reveals convergent evolutionary adaptations and gene losses.</title>
        <authorList>
            <person name="Steindorff A.S."/>
            <person name="Aguilar-Pontes M.V."/>
            <person name="Robinson A.J."/>
            <person name="Andreopoulos B."/>
            <person name="LaButti K."/>
            <person name="Kuo A."/>
            <person name="Mondo S."/>
            <person name="Riley R."/>
            <person name="Otillar R."/>
            <person name="Haridas S."/>
            <person name="Lipzen A."/>
            <person name="Grimwood J."/>
            <person name="Schmutz J."/>
            <person name="Clum A."/>
            <person name="Reid I.D."/>
            <person name="Moisan M.C."/>
            <person name="Butler G."/>
            <person name="Nguyen T.T.M."/>
            <person name="Dewar K."/>
            <person name="Conant G."/>
            <person name="Drula E."/>
            <person name="Henrissat B."/>
            <person name="Hansel C."/>
            <person name="Singer S."/>
            <person name="Hutchinson M.I."/>
            <person name="de Vries R.P."/>
            <person name="Natvig D.O."/>
            <person name="Powell A.J."/>
            <person name="Tsang A."/>
            <person name="Grigoriev I.V."/>
        </authorList>
    </citation>
    <scope>NUCLEOTIDE SEQUENCE [LARGE SCALE GENOMIC DNA]</scope>
    <source>
        <strain evidence="1 2">CBS 494.80</strain>
    </source>
</reference>
<name>A0ABR4CX25_9HELO</name>
<sequence>MSDRREVNLSWSTIEDYQQNRARAYQIIKEDAGVEHWIQTRSLPPSERPPPLSEDAIEKLKGISGLEMVNRE</sequence>
<evidence type="ECO:0000313" key="2">
    <source>
        <dbReference type="Proteomes" id="UP001595075"/>
    </source>
</evidence>
<dbReference type="Proteomes" id="UP001595075">
    <property type="component" value="Unassembled WGS sequence"/>
</dbReference>